<keyword evidence="14" id="KW-1185">Reference proteome</keyword>
<comment type="subcellular location">
    <subcellularLocation>
        <location evidence="1">Membrane</location>
        <topology evidence="1">Single-pass type I membrane protein</topology>
    </subcellularLocation>
</comment>
<keyword evidence="8" id="KW-0675">Receptor</keyword>
<dbReference type="Pfam" id="PF00041">
    <property type="entry name" value="fn3"/>
    <property type="match status" value="1"/>
</dbReference>
<comment type="caution">
    <text evidence="13">The sequence shown here is derived from an EMBL/GenBank/DDBJ whole genome shotgun (WGS) entry which is preliminary data.</text>
</comment>
<name>A0ABD1IRA4_9TELE</name>
<keyword evidence="3 11" id="KW-0812">Transmembrane</keyword>
<evidence type="ECO:0000256" key="10">
    <source>
        <dbReference type="SAM" id="MobiDB-lite"/>
    </source>
</evidence>
<dbReference type="SMART" id="SM00060">
    <property type="entry name" value="FN3"/>
    <property type="match status" value="2"/>
</dbReference>
<protein>
    <recommendedName>
        <fullName evidence="12">Fibronectin type-III domain-containing protein</fullName>
    </recommendedName>
</protein>
<evidence type="ECO:0000256" key="1">
    <source>
        <dbReference type="ARBA" id="ARBA00004479"/>
    </source>
</evidence>
<feature type="domain" description="Fibronectin type-III" evidence="12">
    <location>
        <begin position="196"/>
        <end position="286"/>
    </location>
</feature>
<evidence type="ECO:0000256" key="2">
    <source>
        <dbReference type="ARBA" id="ARBA00008921"/>
    </source>
</evidence>
<dbReference type="InterPro" id="IPR036116">
    <property type="entry name" value="FN3_sf"/>
</dbReference>
<proteinExistence type="inferred from homology"/>
<organism evidence="13 14">
    <name type="scientific">Coilia grayii</name>
    <name type="common">Gray's grenadier anchovy</name>
    <dbReference type="NCBI Taxonomy" id="363190"/>
    <lineage>
        <taxon>Eukaryota</taxon>
        <taxon>Metazoa</taxon>
        <taxon>Chordata</taxon>
        <taxon>Craniata</taxon>
        <taxon>Vertebrata</taxon>
        <taxon>Euteleostomi</taxon>
        <taxon>Actinopterygii</taxon>
        <taxon>Neopterygii</taxon>
        <taxon>Teleostei</taxon>
        <taxon>Clupei</taxon>
        <taxon>Clupeiformes</taxon>
        <taxon>Clupeoidei</taxon>
        <taxon>Engraulidae</taxon>
        <taxon>Coilinae</taxon>
        <taxon>Coilia</taxon>
    </lineage>
</organism>
<reference evidence="13 14" key="1">
    <citation type="submission" date="2024-09" db="EMBL/GenBank/DDBJ databases">
        <title>A chromosome-level genome assembly of Gray's grenadier anchovy, Coilia grayii.</title>
        <authorList>
            <person name="Fu Z."/>
        </authorList>
    </citation>
    <scope>NUCLEOTIDE SEQUENCE [LARGE SCALE GENOMIC DNA]</scope>
    <source>
        <strain evidence="13">G4</strain>
        <tissue evidence="13">Muscle</tissue>
    </source>
</reference>
<dbReference type="SUPFAM" id="SSF49265">
    <property type="entry name" value="Fibronectin type III"/>
    <property type="match status" value="1"/>
</dbReference>
<dbReference type="InterPro" id="IPR052672">
    <property type="entry name" value="Type1_Cytokine_Rcpt_Type2"/>
</dbReference>
<dbReference type="PROSITE" id="PS50853">
    <property type="entry name" value="FN3"/>
    <property type="match status" value="1"/>
</dbReference>
<dbReference type="Gene3D" id="2.60.40.10">
    <property type="entry name" value="Immunoglobulins"/>
    <property type="match status" value="2"/>
</dbReference>
<dbReference type="GO" id="GO:0005886">
    <property type="term" value="C:plasma membrane"/>
    <property type="evidence" value="ECO:0007669"/>
    <property type="project" value="UniProtKB-ARBA"/>
</dbReference>
<keyword evidence="9" id="KW-0325">Glycoprotein</keyword>
<evidence type="ECO:0000256" key="7">
    <source>
        <dbReference type="ARBA" id="ARBA00023136"/>
    </source>
</evidence>
<evidence type="ECO:0000313" key="14">
    <source>
        <dbReference type="Proteomes" id="UP001591681"/>
    </source>
</evidence>
<gene>
    <name evidence="13" type="ORF">ACEWY4_027864</name>
</gene>
<feature type="region of interest" description="Disordered" evidence="10">
    <location>
        <begin position="418"/>
        <end position="471"/>
    </location>
</feature>
<evidence type="ECO:0000256" key="5">
    <source>
        <dbReference type="ARBA" id="ARBA00022737"/>
    </source>
</evidence>
<evidence type="ECO:0000256" key="9">
    <source>
        <dbReference type="ARBA" id="ARBA00023180"/>
    </source>
</evidence>
<keyword evidence="4" id="KW-0732">Signal</keyword>
<comment type="similarity">
    <text evidence="2">Belongs to the type I cytokine receptor family. Type 2 subfamily.</text>
</comment>
<dbReference type="EMBL" id="JBHFQA010000253">
    <property type="protein sequence ID" value="KAL2076536.1"/>
    <property type="molecule type" value="Genomic_DNA"/>
</dbReference>
<evidence type="ECO:0000313" key="13">
    <source>
        <dbReference type="EMBL" id="KAL2076536.1"/>
    </source>
</evidence>
<accession>A0ABD1IRA4</accession>
<keyword evidence="6 11" id="KW-1133">Transmembrane helix</keyword>
<dbReference type="PANTHER" id="PTHR48423">
    <property type="entry name" value="INTERLEUKIN-27 RECEPTOR SUBUNIT ALPHA"/>
    <property type="match status" value="1"/>
</dbReference>
<evidence type="ECO:0000256" key="8">
    <source>
        <dbReference type="ARBA" id="ARBA00023170"/>
    </source>
</evidence>
<evidence type="ECO:0000256" key="6">
    <source>
        <dbReference type="ARBA" id="ARBA00022989"/>
    </source>
</evidence>
<dbReference type="InterPro" id="IPR013783">
    <property type="entry name" value="Ig-like_fold"/>
</dbReference>
<keyword evidence="7 11" id="KW-0472">Membrane</keyword>
<sequence length="471" mass="52607">MCGQTASPLPPSCNITWKEPDVCVLRGVLQSFEVCEELQGGALRNRSVTKAACVCVSATGVCVCRHAVRPDEVARVCVSARTSKGLTQPSCLTLYTHSESGSLQLNVTRQEEEGLTASWSPPPVRTEHVQEYILQWVGLPFPDEFDWMRVSKPQHQAVLKGPFRNCTPYQVSLFARRGTHSSLAASTVAFYRECVPPEVATFEVRPSHDSASLFWTHTPLRHTHGHVTHYLLEFNGTVYKVGGAAVSWELRGLRAERIYEVAIRAATRAGLGSSTRRTFSTNTAPGSHLWLVVFAVFAVLAVLCGSATVMCMRKPQGGYVPNPKHSHLLKEVNHLWQPWSCDVLLEPMLKSCPVEVLRPADKIPHAQHTHLPSHPTQHTHLLLHPTQHSAEQDTHAEQGWLPVPTEGEGEEWERGLCGLDEYSDGHVLEEEEEDEEEKEDEEEEDEEEEDEENWSFSMDSGSGYERRLPVA</sequence>
<evidence type="ECO:0000259" key="12">
    <source>
        <dbReference type="PROSITE" id="PS50853"/>
    </source>
</evidence>
<dbReference type="AlphaFoldDB" id="A0ABD1IRA4"/>
<evidence type="ECO:0000256" key="4">
    <source>
        <dbReference type="ARBA" id="ARBA00022729"/>
    </source>
</evidence>
<keyword evidence="5" id="KW-0677">Repeat</keyword>
<dbReference type="InterPro" id="IPR003961">
    <property type="entry name" value="FN3_dom"/>
</dbReference>
<evidence type="ECO:0000256" key="11">
    <source>
        <dbReference type="SAM" id="Phobius"/>
    </source>
</evidence>
<feature type="transmembrane region" description="Helical" evidence="11">
    <location>
        <begin position="289"/>
        <end position="312"/>
    </location>
</feature>
<evidence type="ECO:0000256" key="3">
    <source>
        <dbReference type="ARBA" id="ARBA00022692"/>
    </source>
</evidence>
<dbReference type="CDD" id="cd00063">
    <property type="entry name" value="FN3"/>
    <property type="match status" value="2"/>
</dbReference>
<feature type="compositionally biased region" description="Acidic residues" evidence="10">
    <location>
        <begin position="429"/>
        <end position="453"/>
    </location>
</feature>
<dbReference type="Proteomes" id="UP001591681">
    <property type="component" value="Unassembled WGS sequence"/>
</dbReference>
<dbReference type="PANTHER" id="PTHR48423:SF1">
    <property type="entry name" value="INTERLEUKIN-27 RECEPTOR SUBUNIT ALPHA"/>
    <property type="match status" value="1"/>
</dbReference>